<dbReference type="PANTHER" id="PTHR12174:SF103">
    <property type="entry name" value="INTRAMEMBRANE PROTEASE (IMPAS) FAMILY"/>
    <property type="match status" value="1"/>
</dbReference>
<keyword evidence="4" id="KW-0378">Hydrolase</keyword>
<keyword evidence="9" id="KW-0732">Signal</keyword>
<dbReference type="AlphaFoldDB" id="A0AA36DSL4"/>
<evidence type="ECO:0000256" key="6">
    <source>
        <dbReference type="ARBA" id="ARBA00023136"/>
    </source>
</evidence>
<accession>A0AA36DSL4</accession>
<evidence type="ECO:0000256" key="9">
    <source>
        <dbReference type="SAM" id="SignalP"/>
    </source>
</evidence>
<name>A0AA36DSL4_CYLNA</name>
<sequence>MGRLTVCFLLTFLLDLSLFIEARKYQGYDTSYVYLTAENTKTGEKVQVCANYLQYRIRRLPVDAESADPIGLSFWRGVFNETKICPLPSHSERFIQYNGSAVPLQYRIYDDGTMCTRQFIEGGSSFKNATQFQVKQLKYYGADSAILLLEKGKKFISKWHDYLFSDFYDPYVNTTEAIPTFFLYQHVFQEKILGLIHGNDTSPLRLRFHRPPPFPIDFSMIIMWLLAVGCVTGGGVWAFFRHRAGKDKLTVLPSSSSSSQPSDADAGSDVKKRLAYFSSFLAIAVLMAILVGILMIGFFYRKILVAFFNVMLVLFGSVSVYSCVMAILSNFSCCDCCTTRLCTGVKHRWLPKGRPNILQLAVYLCSLAFGVVWFYYRLDAYAFILLDFINVTLCLHILKSLRLPNVMWITVLMICMFIYDAVMVFVTPYLTKSGCSVMLEVATGIGCSSDGNDGYPMPPIDAALPEKFPMLMQVPRFEPMIACVDLEIEKNYQMTILGLGDIIIPGYLVTHCFTMSGFSERSRIIYGVICSFGYGLGLIVTFIALSLMSMAQPALIYLVPCTLLPIFIMACIKGHFRLMWHGVDDSTDSTVSLERNLVATNLDPHLAEESGPLSSDNTEETDTYQHTK</sequence>
<comment type="caution">
    <text evidence="10">The sequence shown here is derived from an EMBL/GenBank/DDBJ whole genome shotgun (WGS) entry which is preliminary data.</text>
</comment>
<dbReference type="GO" id="GO:0098554">
    <property type="term" value="C:cytoplasmic side of endoplasmic reticulum membrane"/>
    <property type="evidence" value="ECO:0007669"/>
    <property type="project" value="TreeGrafter"/>
</dbReference>
<dbReference type="EMBL" id="CATQJL010000112">
    <property type="protein sequence ID" value="CAJ0592623.1"/>
    <property type="molecule type" value="Genomic_DNA"/>
</dbReference>
<feature type="transmembrane region" description="Helical" evidence="8">
    <location>
        <begin position="494"/>
        <end position="513"/>
    </location>
</feature>
<organism evidence="10 11">
    <name type="scientific">Cylicocyclus nassatus</name>
    <name type="common">Nematode worm</name>
    <dbReference type="NCBI Taxonomy" id="53992"/>
    <lineage>
        <taxon>Eukaryota</taxon>
        <taxon>Metazoa</taxon>
        <taxon>Ecdysozoa</taxon>
        <taxon>Nematoda</taxon>
        <taxon>Chromadorea</taxon>
        <taxon>Rhabditida</taxon>
        <taxon>Rhabditina</taxon>
        <taxon>Rhabditomorpha</taxon>
        <taxon>Strongyloidea</taxon>
        <taxon>Strongylidae</taxon>
        <taxon>Cylicocyclus</taxon>
    </lineage>
</organism>
<evidence type="ECO:0000256" key="2">
    <source>
        <dbReference type="ARBA" id="ARBA00006859"/>
    </source>
</evidence>
<dbReference type="InterPro" id="IPR006639">
    <property type="entry name" value="Preselin/SPP"/>
</dbReference>
<dbReference type="GO" id="GO:0005765">
    <property type="term" value="C:lysosomal membrane"/>
    <property type="evidence" value="ECO:0007669"/>
    <property type="project" value="TreeGrafter"/>
</dbReference>
<keyword evidence="5 8" id="KW-1133">Transmembrane helix</keyword>
<evidence type="ECO:0000313" key="11">
    <source>
        <dbReference type="Proteomes" id="UP001176961"/>
    </source>
</evidence>
<evidence type="ECO:0000256" key="1">
    <source>
        <dbReference type="ARBA" id="ARBA00004127"/>
    </source>
</evidence>
<evidence type="ECO:0000313" key="10">
    <source>
        <dbReference type="EMBL" id="CAJ0592623.1"/>
    </source>
</evidence>
<feature type="region of interest" description="Disordered" evidence="7">
    <location>
        <begin position="606"/>
        <end position="628"/>
    </location>
</feature>
<dbReference type="SMART" id="SM00730">
    <property type="entry name" value="PSN"/>
    <property type="match status" value="1"/>
</dbReference>
<dbReference type="PANTHER" id="PTHR12174">
    <property type="entry name" value="SIGNAL PEPTIDE PEPTIDASE"/>
    <property type="match status" value="1"/>
</dbReference>
<reference evidence="10" key="1">
    <citation type="submission" date="2023-07" db="EMBL/GenBank/DDBJ databases">
        <authorList>
            <consortium name="CYATHOMIX"/>
        </authorList>
    </citation>
    <scope>NUCLEOTIDE SEQUENCE</scope>
    <source>
        <strain evidence="10">N/A</strain>
    </source>
</reference>
<dbReference type="GO" id="GO:0033619">
    <property type="term" value="P:membrane protein proteolysis"/>
    <property type="evidence" value="ECO:0007669"/>
    <property type="project" value="TreeGrafter"/>
</dbReference>
<feature type="transmembrane region" description="Helical" evidence="8">
    <location>
        <begin position="554"/>
        <end position="572"/>
    </location>
</feature>
<evidence type="ECO:0000256" key="7">
    <source>
        <dbReference type="SAM" id="MobiDB-lite"/>
    </source>
</evidence>
<protein>
    <submittedName>
        <fullName evidence="10">Uncharacterized protein</fullName>
    </submittedName>
</protein>
<dbReference type="Pfam" id="PF04258">
    <property type="entry name" value="Peptidase_A22B"/>
    <property type="match status" value="1"/>
</dbReference>
<feature type="transmembrane region" description="Helical" evidence="8">
    <location>
        <begin position="405"/>
        <end position="430"/>
    </location>
</feature>
<proteinExistence type="inferred from homology"/>
<keyword evidence="11" id="KW-1185">Reference proteome</keyword>
<dbReference type="GO" id="GO:0098553">
    <property type="term" value="C:lumenal side of endoplasmic reticulum membrane"/>
    <property type="evidence" value="ECO:0007669"/>
    <property type="project" value="TreeGrafter"/>
</dbReference>
<feature type="transmembrane region" description="Helical" evidence="8">
    <location>
        <begin position="381"/>
        <end position="398"/>
    </location>
</feature>
<evidence type="ECO:0000256" key="4">
    <source>
        <dbReference type="ARBA" id="ARBA00022801"/>
    </source>
</evidence>
<feature type="transmembrane region" description="Helical" evidence="8">
    <location>
        <begin position="525"/>
        <end position="548"/>
    </location>
</feature>
<dbReference type="GO" id="GO:0030660">
    <property type="term" value="C:Golgi-associated vesicle membrane"/>
    <property type="evidence" value="ECO:0007669"/>
    <property type="project" value="TreeGrafter"/>
</dbReference>
<dbReference type="Proteomes" id="UP001176961">
    <property type="component" value="Unassembled WGS sequence"/>
</dbReference>
<keyword evidence="3 8" id="KW-0812">Transmembrane</keyword>
<evidence type="ECO:0000256" key="8">
    <source>
        <dbReference type="SAM" id="Phobius"/>
    </source>
</evidence>
<feature type="signal peptide" evidence="9">
    <location>
        <begin position="1"/>
        <end position="22"/>
    </location>
</feature>
<feature type="transmembrane region" description="Helical" evidence="8">
    <location>
        <begin position="306"/>
        <end position="328"/>
    </location>
</feature>
<feature type="transmembrane region" description="Helical" evidence="8">
    <location>
        <begin position="274"/>
        <end position="300"/>
    </location>
</feature>
<feature type="chain" id="PRO_5041366466" evidence="9">
    <location>
        <begin position="23"/>
        <end position="628"/>
    </location>
</feature>
<feature type="transmembrane region" description="Helical" evidence="8">
    <location>
        <begin position="356"/>
        <end position="375"/>
    </location>
</feature>
<keyword evidence="6 8" id="KW-0472">Membrane</keyword>
<feature type="transmembrane region" description="Helical" evidence="8">
    <location>
        <begin position="218"/>
        <end position="240"/>
    </location>
</feature>
<dbReference type="InterPro" id="IPR007369">
    <property type="entry name" value="Peptidase_A22B_SPP"/>
</dbReference>
<comment type="subcellular location">
    <subcellularLocation>
        <location evidence="1">Endomembrane system</location>
        <topology evidence="1">Multi-pass membrane protein</topology>
    </subcellularLocation>
</comment>
<comment type="similarity">
    <text evidence="2">Belongs to the peptidase A22B family.</text>
</comment>
<evidence type="ECO:0000256" key="5">
    <source>
        <dbReference type="ARBA" id="ARBA00022989"/>
    </source>
</evidence>
<evidence type="ECO:0000256" key="3">
    <source>
        <dbReference type="ARBA" id="ARBA00022692"/>
    </source>
</evidence>
<gene>
    <name evidence="10" type="ORF">CYNAS_LOCUS4606</name>
</gene>
<dbReference type="GO" id="GO:0042500">
    <property type="term" value="F:aspartic endopeptidase activity, intramembrane cleaving"/>
    <property type="evidence" value="ECO:0007669"/>
    <property type="project" value="InterPro"/>
</dbReference>